<dbReference type="Gene3D" id="3.30.60.270">
    <property type="match status" value="2"/>
</dbReference>
<organism evidence="12 13">
    <name type="scientific">Cutaneotrichosporon cavernicola</name>
    <dbReference type="NCBI Taxonomy" id="279322"/>
    <lineage>
        <taxon>Eukaryota</taxon>
        <taxon>Fungi</taxon>
        <taxon>Dikarya</taxon>
        <taxon>Basidiomycota</taxon>
        <taxon>Agaricomycotina</taxon>
        <taxon>Tremellomycetes</taxon>
        <taxon>Trichosporonales</taxon>
        <taxon>Trichosporonaceae</taxon>
        <taxon>Cutaneotrichosporon</taxon>
    </lineage>
</organism>
<evidence type="ECO:0000256" key="1">
    <source>
        <dbReference type="ARBA" id="ARBA00004370"/>
    </source>
</evidence>
<dbReference type="FunFam" id="3.30.60.270:FF:000005">
    <property type="entry name" value="Sortilin"/>
    <property type="match status" value="1"/>
</dbReference>
<dbReference type="SUPFAM" id="SSF50939">
    <property type="entry name" value="Sialidases"/>
    <property type="match status" value="1"/>
</dbReference>
<evidence type="ECO:0000256" key="9">
    <source>
        <dbReference type="SAM" id="Phobius"/>
    </source>
</evidence>
<evidence type="ECO:0000256" key="3">
    <source>
        <dbReference type="ARBA" id="ARBA00022692"/>
    </source>
</evidence>
<dbReference type="InterPro" id="IPR031777">
    <property type="entry name" value="Sortilin_C"/>
</dbReference>
<evidence type="ECO:0000256" key="8">
    <source>
        <dbReference type="ARBA" id="ARBA00023180"/>
    </source>
</evidence>
<dbReference type="GeneID" id="85493543"/>
<sequence>MARIPRASRGAAPVLLLLLAALVSVMLLPLAHAAPEVTITRFKQYPKKLFYFDDSEVVLMHESDSSLQRSTNEGKTWSQVEQVTEVFKVFEHPFSKEIAFVIGKHKKHWVTHNRGESWLSFETGREATRSSSPLSFHATQPDWILFQGTACEKGGGIKWPWGSSQTCWDETFYTKDAFRTEARKMLALTSECKFARTKKEVEAPESLIFCVAFSAKAEDGQQKYEDARLFQSQDWFESKEYVDLGIGKQARGVVGMGIVSKFMVVAVKSPGEGKDGNANPMQLYVSTDGKAWNQAQFPHSVLPDLVENAYTIVESTTHSLAIDVLSSNKGIGNLFVSSSHGTQFVQSLMDTNRNERGIVDYEQIYGLEGVGIANAVVNREEVIGGAVKELFSWISYDDGSSWTNIKPPAKKLDGSNWDCNLDDPASCSLHLHSVSDRKNLGDVFSSTAPGYVMGVGSVGSHLLPYDQCETFLSTDAGLNWRMVHDGAHLYEFGDQGSVLVMVDDEQATDHVDYTFDGGQTWKELDLGIKVRALVLTTIPDSTSQKFLLLGQAMRGDATGGRFVTIFLDFAGTQPRQCGNGDTEIWYARSTSESECLMGHKQWYARRKLDAKCYMGNKFEDPVGHEENCKCTKADYECDFNYVLQDGKCVAAGPETVPPGACKNPGEKYMGSSGYRKIPGNTCEGGVKLDDKVQKDCTGTRKPEDNGKVSSVVHSFEAKVLRHNYFANSLTILLHMSDGSAWQSSNEGYSWTQLEKDTKFLSIIMHPFDDQRAYLLTEGKNIWYTTDRGGSWNTFTVPEDPNNLGIPVFDFHPEKSDRLIFTGSVDCQSEVSSSCRAKAFYTEDHGRRWKEIESYIKSCQWARDTQLKVDDRMIICESYKDKKGSQRRPENNQMQLIAGGNYYRNKDVLFDSVVGWTTFSEFLFVAELKDRMSLTLQVSLDSKQWAEAQFPPGLRVENHAYTILESNTHAVFLHMTMNAKQGSEWGSIYKSNSNGTYYSLSVEHVNRNSKGYVDFEKMIGLDGIAMVNIVANPDHADIAGKKKLQSRITHNDGGRWTPLTPPAKDSLGQAYKCDTTACGLHVHGYTARRDPKATYSSPSAVGFMLAVGNVGEELAAYEDSDIFLTRDGGSTWQEVHKDAHMWEYGDSGSILVLVNDEGPTDHILFSIDQGLSWNTYTFGERLRVQTIQTVPQDTSRRFFLIGQRPSDKDRSVLIHLDFSHVFTRRCDYDAQNPNNDDYELWSPAENRKEECLFGRRMFYHRRIRDRECYVGEKIEQLHSIERGCTCTAADFECEFNYYRDSSGKCVLVDGASPLDKSTEAETCIGFNSTWYERTAYRKIPYSSCIDGETLDRGLPHACPGLVGARLGGLFWASIVLLPFACAALGGYWWYAKAGGRPGAIRLGEHRAYGGDRSSGLSTAVNVLASVPYFLLGLISAGWSALERHVPALDRFSLQRRRAPYRAVPIDDDAELLGEYEDD</sequence>
<proteinExistence type="inferred from homology"/>
<evidence type="ECO:0000313" key="12">
    <source>
        <dbReference type="EMBL" id="BEI89672.1"/>
    </source>
</evidence>
<dbReference type="InterPro" id="IPR050310">
    <property type="entry name" value="VPS10-sortilin"/>
</dbReference>
<keyword evidence="8" id="KW-0325">Glycoprotein</keyword>
<accession>A0AA48IBB9</accession>
<dbReference type="InterPro" id="IPR036278">
    <property type="entry name" value="Sialidase_sf"/>
</dbReference>
<dbReference type="SMART" id="SM00602">
    <property type="entry name" value="VPS10"/>
    <property type="match status" value="2"/>
</dbReference>
<evidence type="ECO:0000256" key="6">
    <source>
        <dbReference type="ARBA" id="ARBA00022989"/>
    </source>
</evidence>
<dbReference type="Pfam" id="PF15902">
    <property type="entry name" value="Sortilin-Vps10"/>
    <property type="match status" value="2"/>
</dbReference>
<comment type="subcellular location">
    <subcellularLocation>
        <location evidence="1">Membrane</location>
    </subcellularLocation>
</comment>
<keyword evidence="7 9" id="KW-0472">Membrane</keyword>
<evidence type="ECO:0000256" key="5">
    <source>
        <dbReference type="ARBA" id="ARBA00022737"/>
    </source>
</evidence>
<dbReference type="SUPFAM" id="SSF110296">
    <property type="entry name" value="Oligoxyloglucan reducing end-specific cellobiohydrolase"/>
    <property type="match status" value="2"/>
</dbReference>
<dbReference type="GO" id="GO:0006623">
    <property type="term" value="P:protein targeting to vacuole"/>
    <property type="evidence" value="ECO:0007669"/>
    <property type="project" value="TreeGrafter"/>
</dbReference>
<evidence type="ECO:0000256" key="4">
    <source>
        <dbReference type="ARBA" id="ARBA00022729"/>
    </source>
</evidence>
<dbReference type="GO" id="GO:0006896">
    <property type="term" value="P:Golgi to vacuole transport"/>
    <property type="evidence" value="ECO:0007669"/>
    <property type="project" value="TreeGrafter"/>
</dbReference>
<dbReference type="RefSeq" id="XP_060454938.1">
    <property type="nucleotide sequence ID" value="XM_060598112.1"/>
</dbReference>
<feature type="chain" id="PRO_5041416260" description="VPS10 domain-containing protein" evidence="10">
    <location>
        <begin position="34"/>
        <end position="1477"/>
    </location>
</feature>
<feature type="signal peptide" evidence="10">
    <location>
        <begin position="1"/>
        <end position="33"/>
    </location>
</feature>
<dbReference type="GO" id="GO:0005794">
    <property type="term" value="C:Golgi apparatus"/>
    <property type="evidence" value="ECO:0007669"/>
    <property type="project" value="TreeGrafter"/>
</dbReference>
<dbReference type="PANTHER" id="PTHR12106:SF27">
    <property type="entry name" value="SORTILIN-RELATED RECEPTOR"/>
    <property type="match status" value="1"/>
</dbReference>
<dbReference type="EMBL" id="AP028213">
    <property type="protein sequence ID" value="BEI89672.1"/>
    <property type="molecule type" value="Genomic_DNA"/>
</dbReference>
<dbReference type="InterPro" id="IPR006581">
    <property type="entry name" value="VPS10"/>
</dbReference>
<keyword evidence="5" id="KW-0677">Repeat</keyword>
<dbReference type="Pfam" id="PF15901">
    <property type="entry name" value="Sortilin_C"/>
    <property type="match status" value="2"/>
</dbReference>
<gene>
    <name evidence="12" type="primary">VPS10</name>
    <name evidence="12" type="ORF">CcaverHIS019_0210340</name>
</gene>
<evidence type="ECO:0000259" key="11">
    <source>
        <dbReference type="SMART" id="SM00602"/>
    </source>
</evidence>
<keyword evidence="13" id="KW-1185">Reference proteome</keyword>
<feature type="transmembrane region" description="Helical" evidence="9">
    <location>
        <begin position="1367"/>
        <end position="1390"/>
    </location>
</feature>
<evidence type="ECO:0000256" key="7">
    <source>
        <dbReference type="ARBA" id="ARBA00023136"/>
    </source>
</evidence>
<dbReference type="PANTHER" id="PTHR12106">
    <property type="entry name" value="SORTILIN RELATED"/>
    <property type="match status" value="1"/>
</dbReference>
<dbReference type="Gene3D" id="2.10.70.80">
    <property type="match status" value="2"/>
</dbReference>
<feature type="domain" description="VPS10" evidence="11">
    <location>
        <begin position="729"/>
        <end position="1362"/>
    </location>
</feature>
<protein>
    <recommendedName>
        <fullName evidence="11">VPS10 domain-containing protein</fullName>
    </recommendedName>
</protein>
<feature type="domain" description="VPS10" evidence="11">
    <location>
        <begin position="56"/>
        <end position="701"/>
    </location>
</feature>
<keyword evidence="3 9" id="KW-0812">Transmembrane</keyword>
<dbReference type="KEGG" id="ccac:CcaHIS019_0210340"/>
<dbReference type="Gene3D" id="2.130.10.10">
    <property type="entry name" value="YVTN repeat-like/Quinoprotein amine dehydrogenase"/>
    <property type="match status" value="2"/>
</dbReference>
<comment type="similarity">
    <text evidence="2">Belongs to the VPS10-related sortilin family.</text>
</comment>
<dbReference type="InterPro" id="IPR031778">
    <property type="entry name" value="Sortilin_N"/>
</dbReference>
<dbReference type="InterPro" id="IPR015943">
    <property type="entry name" value="WD40/YVTN_repeat-like_dom_sf"/>
</dbReference>
<dbReference type="GO" id="GO:0016020">
    <property type="term" value="C:membrane"/>
    <property type="evidence" value="ECO:0007669"/>
    <property type="project" value="UniProtKB-SubCell"/>
</dbReference>
<keyword evidence="6 9" id="KW-1133">Transmembrane helix</keyword>
<evidence type="ECO:0000313" key="13">
    <source>
        <dbReference type="Proteomes" id="UP001233271"/>
    </source>
</evidence>
<dbReference type="GO" id="GO:0005829">
    <property type="term" value="C:cytosol"/>
    <property type="evidence" value="ECO:0007669"/>
    <property type="project" value="GOC"/>
</dbReference>
<reference evidence="12" key="1">
    <citation type="journal article" date="2023" name="BMC Genomics">
        <title>Chromosome-level genome assemblies of Cutaneotrichosporon spp. (Trichosporonales, Basidiomycota) reveal imbalanced evolution between nucleotide sequences and chromosome synteny.</title>
        <authorList>
            <person name="Kobayashi Y."/>
            <person name="Kayamori A."/>
            <person name="Aoki K."/>
            <person name="Shiwa Y."/>
            <person name="Matsutani M."/>
            <person name="Fujita N."/>
            <person name="Sugita T."/>
            <person name="Iwasaki W."/>
            <person name="Tanaka N."/>
            <person name="Takashima M."/>
        </authorList>
    </citation>
    <scope>NUCLEOTIDE SEQUENCE</scope>
    <source>
        <strain evidence="12">HIS019</strain>
    </source>
</reference>
<dbReference type="GO" id="GO:0006895">
    <property type="term" value="P:Golgi to endosome transport"/>
    <property type="evidence" value="ECO:0007669"/>
    <property type="project" value="TreeGrafter"/>
</dbReference>
<evidence type="ECO:0000256" key="2">
    <source>
        <dbReference type="ARBA" id="ARBA00008251"/>
    </source>
</evidence>
<evidence type="ECO:0000256" key="10">
    <source>
        <dbReference type="SAM" id="SignalP"/>
    </source>
</evidence>
<name>A0AA48IBB9_9TREE</name>
<keyword evidence="4 10" id="KW-0732">Signal</keyword>
<dbReference type="Proteomes" id="UP001233271">
    <property type="component" value="Chromosome 2"/>
</dbReference>